<organism evidence="1 2">
    <name type="scientific">Ameca splendens</name>
    <dbReference type="NCBI Taxonomy" id="208324"/>
    <lineage>
        <taxon>Eukaryota</taxon>
        <taxon>Metazoa</taxon>
        <taxon>Chordata</taxon>
        <taxon>Craniata</taxon>
        <taxon>Vertebrata</taxon>
        <taxon>Euteleostomi</taxon>
        <taxon>Actinopterygii</taxon>
        <taxon>Neopterygii</taxon>
        <taxon>Teleostei</taxon>
        <taxon>Neoteleostei</taxon>
        <taxon>Acanthomorphata</taxon>
        <taxon>Ovalentaria</taxon>
        <taxon>Atherinomorphae</taxon>
        <taxon>Cyprinodontiformes</taxon>
        <taxon>Goodeidae</taxon>
        <taxon>Ameca</taxon>
    </lineage>
</organism>
<evidence type="ECO:0000313" key="1">
    <source>
        <dbReference type="EMBL" id="MEQ2280890.1"/>
    </source>
</evidence>
<reference evidence="1 2" key="1">
    <citation type="submission" date="2021-06" db="EMBL/GenBank/DDBJ databases">
        <authorList>
            <person name="Palmer J.M."/>
        </authorList>
    </citation>
    <scope>NUCLEOTIDE SEQUENCE [LARGE SCALE GENOMIC DNA]</scope>
    <source>
        <strain evidence="1 2">AS_MEX2019</strain>
        <tissue evidence="1">Muscle</tissue>
    </source>
</reference>
<keyword evidence="2" id="KW-1185">Reference proteome</keyword>
<protein>
    <submittedName>
        <fullName evidence="1">Uncharacterized protein</fullName>
    </submittedName>
</protein>
<comment type="caution">
    <text evidence="1">The sequence shown here is derived from an EMBL/GenBank/DDBJ whole genome shotgun (WGS) entry which is preliminary data.</text>
</comment>
<accession>A0ABV0XHF4</accession>
<gene>
    <name evidence="1" type="ORF">AMECASPLE_024829</name>
</gene>
<sequence>MRCQRKDQREQSFVPSNATLPIPYLLLHTSGSAGLRKMAKRFPCQQERQHFVNISGHEKHRLLSQQYSPLVTAASLLAQLLYVITSTRICFPCKTVYVRCSP</sequence>
<name>A0ABV0XHF4_9TELE</name>
<proteinExistence type="predicted"/>
<dbReference type="Proteomes" id="UP001469553">
    <property type="component" value="Unassembled WGS sequence"/>
</dbReference>
<evidence type="ECO:0000313" key="2">
    <source>
        <dbReference type="Proteomes" id="UP001469553"/>
    </source>
</evidence>
<dbReference type="EMBL" id="JAHRIP010002397">
    <property type="protein sequence ID" value="MEQ2280890.1"/>
    <property type="molecule type" value="Genomic_DNA"/>
</dbReference>